<keyword evidence="1" id="KW-1133">Transmembrane helix</keyword>
<dbReference type="Proteomes" id="UP000319976">
    <property type="component" value="Chromosome"/>
</dbReference>
<name>A0A517T706_9PLAN</name>
<proteinExistence type="predicted"/>
<organism evidence="2 3">
    <name type="scientific">Calycomorphotria hydatis</name>
    <dbReference type="NCBI Taxonomy" id="2528027"/>
    <lineage>
        <taxon>Bacteria</taxon>
        <taxon>Pseudomonadati</taxon>
        <taxon>Planctomycetota</taxon>
        <taxon>Planctomycetia</taxon>
        <taxon>Planctomycetales</taxon>
        <taxon>Planctomycetaceae</taxon>
        <taxon>Calycomorphotria</taxon>
    </lineage>
</organism>
<dbReference type="AlphaFoldDB" id="A0A517T706"/>
<keyword evidence="1" id="KW-0472">Membrane</keyword>
<dbReference type="EMBL" id="CP036316">
    <property type="protein sequence ID" value="QDT64140.1"/>
    <property type="molecule type" value="Genomic_DNA"/>
</dbReference>
<reference evidence="2 3" key="1">
    <citation type="submission" date="2019-02" db="EMBL/GenBank/DDBJ databases">
        <title>Deep-cultivation of Planctomycetes and their phenomic and genomic characterization uncovers novel biology.</title>
        <authorList>
            <person name="Wiegand S."/>
            <person name="Jogler M."/>
            <person name="Boedeker C."/>
            <person name="Pinto D."/>
            <person name="Vollmers J."/>
            <person name="Rivas-Marin E."/>
            <person name="Kohn T."/>
            <person name="Peeters S.H."/>
            <person name="Heuer A."/>
            <person name="Rast P."/>
            <person name="Oberbeckmann S."/>
            <person name="Bunk B."/>
            <person name="Jeske O."/>
            <person name="Meyerdierks A."/>
            <person name="Storesund J.E."/>
            <person name="Kallscheuer N."/>
            <person name="Luecker S."/>
            <person name="Lage O.M."/>
            <person name="Pohl T."/>
            <person name="Merkel B.J."/>
            <person name="Hornburger P."/>
            <person name="Mueller R.-W."/>
            <person name="Bruemmer F."/>
            <person name="Labrenz M."/>
            <person name="Spormann A.M."/>
            <person name="Op den Camp H."/>
            <person name="Overmann J."/>
            <person name="Amann R."/>
            <person name="Jetten M.S.M."/>
            <person name="Mascher T."/>
            <person name="Medema M.H."/>
            <person name="Devos D.P."/>
            <person name="Kaster A.-K."/>
            <person name="Ovreas L."/>
            <person name="Rohde M."/>
            <person name="Galperin M.Y."/>
            <person name="Jogler C."/>
        </authorList>
    </citation>
    <scope>NUCLEOTIDE SEQUENCE [LARGE SCALE GENOMIC DNA]</scope>
    <source>
        <strain evidence="2 3">V22</strain>
    </source>
</reference>
<dbReference type="KEGG" id="chya:V22_13710"/>
<feature type="transmembrane region" description="Helical" evidence="1">
    <location>
        <begin position="37"/>
        <end position="56"/>
    </location>
</feature>
<gene>
    <name evidence="2" type="ORF">V22_13710</name>
</gene>
<sequence length="82" mass="8913">MTLRVFHCRGELVTFGCSIRRRGDQSRASVKFTYSWLLLRTPVALVLFFGEGWILASAGMTNTVRLSGNDKGGIMAASAGTT</sequence>
<keyword evidence="3" id="KW-1185">Reference proteome</keyword>
<evidence type="ECO:0000313" key="2">
    <source>
        <dbReference type="EMBL" id="QDT64140.1"/>
    </source>
</evidence>
<evidence type="ECO:0000313" key="3">
    <source>
        <dbReference type="Proteomes" id="UP000319976"/>
    </source>
</evidence>
<evidence type="ECO:0000256" key="1">
    <source>
        <dbReference type="SAM" id="Phobius"/>
    </source>
</evidence>
<accession>A0A517T706</accession>
<protein>
    <submittedName>
        <fullName evidence="2">Uncharacterized protein</fullName>
    </submittedName>
</protein>
<keyword evidence="1" id="KW-0812">Transmembrane</keyword>